<protein>
    <recommendedName>
        <fullName evidence="4">TonB C-terminal domain-containing protein</fullName>
    </recommendedName>
</protein>
<comment type="caution">
    <text evidence="2">The sequence shown here is derived from an EMBL/GenBank/DDBJ whole genome shotgun (WGS) entry which is preliminary data.</text>
</comment>
<accession>A0A4Y8VVA4</accession>
<dbReference type="EMBL" id="SGVY01000003">
    <property type="protein sequence ID" value="TFH84367.1"/>
    <property type="molecule type" value="Genomic_DNA"/>
</dbReference>
<dbReference type="AlphaFoldDB" id="A0A4Y8VVA4"/>
<feature type="signal peptide" evidence="1">
    <location>
        <begin position="1"/>
        <end position="22"/>
    </location>
</feature>
<dbReference type="RefSeq" id="WP_134842583.1">
    <property type="nucleotide sequence ID" value="NZ_SGVY01000003.1"/>
</dbReference>
<evidence type="ECO:0000313" key="2">
    <source>
        <dbReference type="EMBL" id="TFH84367.1"/>
    </source>
</evidence>
<evidence type="ECO:0000256" key="1">
    <source>
        <dbReference type="SAM" id="SignalP"/>
    </source>
</evidence>
<evidence type="ECO:0008006" key="4">
    <source>
        <dbReference type="Google" id="ProtNLM"/>
    </source>
</evidence>
<name>A0A4Y8VVA4_9BACT</name>
<organism evidence="2 3">
    <name type="scientific">Segatella hominis</name>
    <dbReference type="NCBI Taxonomy" id="2518605"/>
    <lineage>
        <taxon>Bacteria</taxon>
        <taxon>Pseudomonadati</taxon>
        <taxon>Bacteroidota</taxon>
        <taxon>Bacteroidia</taxon>
        <taxon>Bacteroidales</taxon>
        <taxon>Prevotellaceae</taxon>
        <taxon>Segatella</taxon>
    </lineage>
</organism>
<proteinExistence type="predicted"/>
<reference evidence="2 3" key="1">
    <citation type="submission" date="2019-02" db="EMBL/GenBank/DDBJ databases">
        <title>Draft Genome Sequence of the Prevotella sp. BCRC 81118, Isolated from Human Feces.</title>
        <authorList>
            <person name="Huang C.-H."/>
        </authorList>
    </citation>
    <scope>NUCLEOTIDE SEQUENCE [LARGE SCALE GENOMIC DNA]</scope>
    <source>
        <strain evidence="2 3">BCRC 81118</strain>
    </source>
</reference>
<feature type="chain" id="PRO_5021223094" description="TonB C-terminal domain-containing protein" evidence="1">
    <location>
        <begin position="23"/>
        <end position="180"/>
    </location>
</feature>
<gene>
    <name evidence="2" type="ORF">EXN75_01955</name>
</gene>
<keyword evidence="1" id="KW-0732">Signal</keyword>
<keyword evidence="3" id="KW-1185">Reference proteome</keyword>
<sequence length="180" mass="21321">MRQLIKKLLLLLMLVYPLTGVAQTEVISEKYKLEKKCLNKEIVKNKRYSYHHIGEFYKLKDLELTNKIKPKSVDFSAFRNRVDEIKFRNEVLNTVNKLLSQHEKKLLSENQCNLLFAFYIDESYKTIMVEIVSYKEADNILSVRKIVKIIDKIKKKRLKGIIPIPKGNYIKLTIVRRYNA</sequence>
<dbReference type="Proteomes" id="UP000297872">
    <property type="component" value="Unassembled WGS sequence"/>
</dbReference>
<evidence type="ECO:0000313" key="3">
    <source>
        <dbReference type="Proteomes" id="UP000297872"/>
    </source>
</evidence>
<dbReference type="GeneID" id="302994059"/>